<keyword evidence="1 4" id="KW-0812">Transmembrane</keyword>
<accession>A0A843WMD6</accession>
<organism evidence="5 6">
    <name type="scientific">Colocasia esculenta</name>
    <name type="common">Wild taro</name>
    <name type="synonym">Arum esculentum</name>
    <dbReference type="NCBI Taxonomy" id="4460"/>
    <lineage>
        <taxon>Eukaryota</taxon>
        <taxon>Viridiplantae</taxon>
        <taxon>Streptophyta</taxon>
        <taxon>Embryophyta</taxon>
        <taxon>Tracheophyta</taxon>
        <taxon>Spermatophyta</taxon>
        <taxon>Magnoliopsida</taxon>
        <taxon>Liliopsida</taxon>
        <taxon>Araceae</taxon>
        <taxon>Aroideae</taxon>
        <taxon>Colocasieae</taxon>
        <taxon>Colocasia</taxon>
    </lineage>
</organism>
<dbReference type="Proteomes" id="UP000652761">
    <property type="component" value="Unassembled WGS sequence"/>
</dbReference>
<dbReference type="GO" id="GO:0016020">
    <property type="term" value="C:membrane"/>
    <property type="evidence" value="ECO:0007669"/>
    <property type="project" value="InterPro"/>
</dbReference>
<sequence>MNPYFVAILIWCIYVEMYILSKIAFDKGMNIFVFVFYRQAAATLFTATLFTIPFAILSRRIMLTLDLYSVGLDYTSASVASATSNSVPVITFFLALMLSDKLDDPVRRLNKKSGQFVWRY</sequence>
<evidence type="ECO:0000256" key="2">
    <source>
        <dbReference type="ARBA" id="ARBA00022989"/>
    </source>
</evidence>
<protein>
    <recommendedName>
        <fullName evidence="7">WAT1-related protein</fullName>
    </recommendedName>
</protein>
<dbReference type="AlphaFoldDB" id="A0A843WMD6"/>
<dbReference type="OrthoDB" id="692471at2759"/>
<evidence type="ECO:0000313" key="6">
    <source>
        <dbReference type="Proteomes" id="UP000652761"/>
    </source>
</evidence>
<feature type="transmembrane region" description="Helical" evidence="4">
    <location>
        <begin position="6"/>
        <end position="25"/>
    </location>
</feature>
<reference evidence="5" key="1">
    <citation type="submission" date="2017-07" db="EMBL/GenBank/DDBJ databases">
        <title>Taro Niue Genome Assembly and Annotation.</title>
        <authorList>
            <person name="Atibalentja N."/>
            <person name="Keating K."/>
            <person name="Fields C.J."/>
        </authorList>
    </citation>
    <scope>NUCLEOTIDE SEQUENCE</scope>
    <source>
        <strain evidence="5">Niue_2</strain>
        <tissue evidence="5">Leaf</tissue>
    </source>
</reference>
<gene>
    <name evidence="5" type="ORF">Taro_043939</name>
</gene>
<keyword evidence="6" id="KW-1185">Reference proteome</keyword>
<keyword evidence="2 4" id="KW-1133">Transmembrane helix</keyword>
<evidence type="ECO:0000256" key="1">
    <source>
        <dbReference type="ARBA" id="ARBA00022692"/>
    </source>
</evidence>
<evidence type="ECO:0008006" key="7">
    <source>
        <dbReference type="Google" id="ProtNLM"/>
    </source>
</evidence>
<name>A0A843WMD6_COLES</name>
<proteinExistence type="predicted"/>
<feature type="transmembrane region" description="Helical" evidence="4">
    <location>
        <begin position="77"/>
        <end position="98"/>
    </location>
</feature>
<feature type="transmembrane region" description="Helical" evidence="4">
    <location>
        <begin position="32"/>
        <end position="57"/>
    </location>
</feature>
<dbReference type="EMBL" id="NMUH01004851">
    <property type="protein sequence ID" value="MQM11039.1"/>
    <property type="molecule type" value="Genomic_DNA"/>
</dbReference>
<comment type="caution">
    <text evidence="5">The sequence shown here is derived from an EMBL/GenBank/DDBJ whole genome shotgun (WGS) entry which is preliminary data.</text>
</comment>
<evidence type="ECO:0000256" key="4">
    <source>
        <dbReference type="SAM" id="Phobius"/>
    </source>
</evidence>
<evidence type="ECO:0000256" key="3">
    <source>
        <dbReference type="ARBA" id="ARBA00023136"/>
    </source>
</evidence>
<dbReference type="InterPro" id="IPR030184">
    <property type="entry name" value="WAT1-related"/>
</dbReference>
<keyword evidence="3 4" id="KW-0472">Membrane</keyword>
<dbReference type="GO" id="GO:0022857">
    <property type="term" value="F:transmembrane transporter activity"/>
    <property type="evidence" value="ECO:0007669"/>
    <property type="project" value="InterPro"/>
</dbReference>
<dbReference type="PANTHER" id="PTHR31218">
    <property type="entry name" value="WAT1-RELATED PROTEIN"/>
    <property type="match status" value="1"/>
</dbReference>
<evidence type="ECO:0000313" key="5">
    <source>
        <dbReference type="EMBL" id="MQM11039.1"/>
    </source>
</evidence>